<dbReference type="InterPro" id="IPR003607">
    <property type="entry name" value="HD/PDEase_dom"/>
</dbReference>
<dbReference type="PANTHER" id="PTHR46246">
    <property type="entry name" value="GUANOSINE-3',5'-BIS(DIPHOSPHATE) 3'-PYROPHOSPHOHYDROLASE MESH1"/>
    <property type="match status" value="1"/>
</dbReference>
<dbReference type="CDD" id="cd00077">
    <property type="entry name" value="HDc"/>
    <property type="match status" value="1"/>
</dbReference>
<sequence>MDINNNLLNLMKSIDFSCKKHRDQRRKDSHSTPYINHPIGVTYKLTQAGINDFDILQAAILHDTVEDTNTTEEELVKEFGRKVATIVMEVTDDKSESKADRKRHQIEHAKHISKEAKSVKLADKLFNLSDIQTNAPPSWSIDVIQGYFIWAKAVIQNLRGTNQILESQLDEIFSSTFIKGDKHYPTIPCTPEEEPKLLENYYKIIIML</sequence>
<dbReference type="GeneID" id="10508205"/>
<comment type="cofactor">
    <cofactor evidence="1">
        <name>Mn(2+)</name>
        <dbReference type="ChEBI" id="CHEBI:29035"/>
    </cofactor>
</comment>
<dbReference type="OMA" id="YITHPIG"/>
<protein>
    <recommendedName>
        <fullName evidence="8">Guanosine-3',5'-bis(diphosphate) 3'-pyrophosphohydrolase MESH1</fullName>
        <ecNumber evidence="5">3.1.7.2</ecNumber>
    </recommendedName>
    <alternativeName>
        <fullName evidence="9">Metazoan SpoT homolog 1</fullName>
    </alternativeName>
    <alternativeName>
        <fullName evidence="10">Penta-phosphate guanosine-3'-pyrophosphohydrolase</fullName>
    </alternativeName>
</protein>
<evidence type="ECO:0000256" key="3">
    <source>
        <dbReference type="ARBA" id="ARBA00022801"/>
    </source>
</evidence>
<dbReference type="SUPFAM" id="SSF109604">
    <property type="entry name" value="HD-domain/PDEase-like"/>
    <property type="match status" value="1"/>
</dbReference>
<evidence type="ECO:0000256" key="5">
    <source>
        <dbReference type="ARBA" id="ARBA00024387"/>
    </source>
</evidence>
<evidence type="ECO:0000256" key="7">
    <source>
        <dbReference type="ARBA" id="ARBA00038354"/>
    </source>
</evidence>
<keyword evidence="14" id="KW-1185">Reference proteome</keyword>
<evidence type="ECO:0000313" key="14">
    <source>
        <dbReference type="Proteomes" id="UP000001064"/>
    </source>
</evidence>
<dbReference type="InterPro" id="IPR052194">
    <property type="entry name" value="MESH1"/>
</dbReference>
<comment type="similarity">
    <text evidence="7">Belongs to the MESH1 family.</text>
</comment>
<comment type="catalytic activity">
    <reaction evidence="11">
        <text>guanosine 3',5'-bis(diphosphate) + H2O = GDP + diphosphate + H(+)</text>
        <dbReference type="Rhea" id="RHEA:14253"/>
        <dbReference type="ChEBI" id="CHEBI:15377"/>
        <dbReference type="ChEBI" id="CHEBI:15378"/>
        <dbReference type="ChEBI" id="CHEBI:33019"/>
        <dbReference type="ChEBI" id="CHEBI:58189"/>
        <dbReference type="ChEBI" id="CHEBI:77828"/>
        <dbReference type="EC" id="3.1.7.2"/>
    </reaction>
</comment>
<dbReference type="AlphaFoldDB" id="F0ZTB3"/>
<evidence type="ECO:0000256" key="2">
    <source>
        <dbReference type="ARBA" id="ARBA00022723"/>
    </source>
</evidence>
<dbReference type="VEuPathDB" id="AmoebaDB:DICPUDRAFT_155188"/>
<dbReference type="PANTHER" id="PTHR46246:SF1">
    <property type="entry name" value="GUANOSINE-3',5'-BIS(DIPHOSPHATE) 3'-PYROPHOSPHOHYDROLASE MESH1"/>
    <property type="match status" value="1"/>
</dbReference>
<dbReference type="GO" id="GO:0046872">
    <property type="term" value="F:metal ion binding"/>
    <property type="evidence" value="ECO:0007669"/>
    <property type="project" value="UniProtKB-KW"/>
</dbReference>
<keyword evidence="4" id="KW-0464">Manganese</keyword>
<gene>
    <name evidence="13" type="ORF">DICPUDRAFT_155188</name>
</gene>
<dbReference type="RefSeq" id="XP_003290657.1">
    <property type="nucleotide sequence ID" value="XM_003290609.1"/>
</dbReference>
<dbReference type="InParanoid" id="F0ZTB3"/>
<keyword evidence="2" id="KW-0479">Metal-binding</keyword>
<evidence type="ECO:0000313" key="13">
    <source>
        <dbReference type="EMBL" id="EGC32834.1"/>
    </source>
</evidence>
<dbReference type="Gene3D" id="1.10.3210.10">
    <property type="entry name" value="Hypothetical protein af1432"/>
    <property type="match status" value="1"/>
</dbReference>
<evidence type="ECO:0000259" key="12">
    <source>
        <dbReference type="SMART" id="SM00471"/>
    </source>
</evidence>
<evidence type="ECO:0000256" key="4">
    <source>
        <dbReference type="ARBA" id="ARBA00023211"/>
    </source>
</evidence>
<evidence type="ECO:0000256" key="8">
    <source>
        <dbReference type="ARBA" id="ARBA00040793"/>
    </source>
</evidence>
<dbReference type="eggNOG" id="KOG1157">
    <property type="taxonomic scope" value="Eukaryota"/>
</dbReference>
<accession>F0ZTB3</accession>
<dbReference type="EMBL" id="GL871172">
    <property type="protein sequence ID" value="EGC32834.1"/>
    <property type="molecule type" value="Genomic_DNA"/>
</dbReference>
<feature type="domain" description="HD/PDEase" evidence="12">
    <location>
        <begin position="30"/>
        <end position="137"/>
    </location>
</feature>
<proteinExistence type="inferred from homology"/>
<dbReference type="Pfam" id="PF13328">
    <property type="entry name" value="HD_4"/>
    <property type="match status" value="1"/>
</dbReference>
<evidence type="ECO:0000256" key="11">
    <source>
        <dbReference type="ARBA" id="ARBA00047968"/>
    </source>
</evidence>
<evidence type="ECO:0000256" key="1">
    <source>
        <dbReference type="ARBA" id="ARBA00001936"/>
    </source>
</evidence>
<dbReference type="Proteomes" id="UP000001064">
    <property type="component" value="Unassembled WGS sequence"/>
</dbReference>
<dbReference type="SMART" id="SM00471">
    <property type="entry name" value="HDc"/>
    <property type="match status" value="1"/>
</dbReference>
<dbReference type="FunFam" id="1.10.3210.10:FF:000012">
    <property type="entry name" value="HD domain containing 3"/>
    <property type="match status" value="1"/>
</dbReference>
<evidence type="ECO:0000256" key="9">
    <source>
        <dbReference type="ARBA" id="ARBA00041464"/>
    </source>
</evidence>
<name>F0ZTB3_DICPU</name>
<reference evidence="14" key="1">
    <citation type="journal article" date="2011" name="Genome Biol.">
        <title>Comparative genomics of the social amoebae Dictyostelium discoideum and Dictyostelium purpureum.</title>
        <authorList>
            <consortium name="US DOE Joint Genome Institute (JGI-PGF)"/>
            <person name="Sucgang R."/>
            <person name="Kuo A."/>
            <person name="Tian X."/>
            <person name="Salerno W."/>
            <person name="Parikh A."/>
            <person name="Feasley C.L."/>
            <person name="Dalin E."/>
            <person name="Tu H."/>
            <person name="Huang E."/>
            <person name="Barry K."/>
            <person name="Lindquist E."/>
            <person name="Shapiro H."/>
            <person name="Bruce D."/>
            <person name="Schmutz J."/>
            <person name="Salamov A."/>
            <person name="Fey P."/>
            <person name="Gaudet P."/>
            <person name="Anjard C."/>
            <person name="Babu M.M."/>
            <person name="Basu S."/>
            <person name="Bushmanova Y."/>
            <person name="van der Wel H."/>
            <person name="Katoh-Kurasawa M."/>
            <person name="Dinh C."/>
            <person name="Coutinho P.M."/>
            <person name="Saito T."/>
            <person name="Elias M."/>
            <person name="Schaap P."/>
            <person name="Kay R.R."/>
            <person name="Henrissat B."/>
            <person name="Eichinger L."/>
            <person name="Rivero F."/>
            <person name="Putnam N.H."/>
            <person name="West C.M."/>
            <person name="Loomis W.F."/>
            <person name="Chisholm R.L."/>
            <person name="Shaulsky G."/>
            <person name="Strassmann J.E."/>
            <person name="Queller D.C."/>
            <person name="Kuspa A."/>
            <person name="Grigoriev I.V."/>
        </authorList>
    </citation>
    <scope>NUCLEOTIDE SEQUENCE [LARGE SCALE GENOMIC DNA]</scope>
    <source>
        <strain evidence="14">QSDP1</strain>
    </source>
</reference>
<comment type="function">
    <text evidence="6">ppGpp hydrolyzing enzyme involved in starvation response.</text>
</comment>
<dbReference type="KEGG" id="dpp:DICPUDRAFT_155188"/>
<dbReference type="STRING" id="5786.F0ZTB3"/>
<dbReference type="OrthoDB" id="430679at2759"/>
<dbReference type="EC" id="3.1.7.2" evidence="5"/>
<evidence type="ECO:0000256" key="6">
    <source>
        <dbReference type="ARBA" id="ARBA00037781"/>
    </source>
</evidence>
<keyword evidence="3" id="KW-0378">Hydrolase</keyword>
<dbReference type="GO" id="GO:0008893">
    <property type="term" value="F:guanosine-3',5'-bis(diphosphate) 3'-diphosphatase activity"/>
    <property type="evidence" value="ECO:0000318"/>
    <property type="project" value="GO_Central"/>
</dbReference>
<evidence type="ECO:0000256" key="10">
    <source>
        <dbReference type="ARBA" id="ARBA00041770"/>
    </source>
</evidence>
<organism evidence="13 14">
    <name type="scientific">Dictyostelium purpureum</name>
    <name type="common">Slime mold</name>
    <dbReference type="NCBI Taxonomy" id="5786"/>
    <lineage>
        <taxon>Eukaryota</taxon>
        <taxon>Amoebozoa</taxon>
        <taxon>Evosea</taxon>
        <taxon>Eumycetozoa</taxon>
        <taxon>Dictyostelia</taxon>
        <taxon>Dictyosteliales</taxon>
        <taxon>Dictyosteliaceae</taxon>
        <taxon>Dictyostelium</taxon>
    </lineage>
</organism>